<feature type="transmembrane region" description="Helical" evidence="2">
    <location>
        <begin position="49"/>
        <end position="66"/>
    </location>
</feature>
<organism evidence="3 4">
    <name type="scientific">Actinoalloteichus caeruleus DSM 43889</name>
    <dbReference type="NCBI Taxonomy" id="1120930"/>
    <lineage>
        <taxon>Bacteria</taxon>
        <taxon>Bacillati</taxon>
        <taxon>Actinomycetota</taxon>
        <taxon>Actinomycetes</taxon>
        <taxon>Pseudonocardiales</taxon>
        <taxon>Pseudonocardiaceae</taxon>
        <taxon>Actinoalloteichus</taxon>
        <taxon>Actinoalloteichus cyanogriseus</taxon>
    </lineage>
</organism>
<reference evidence="3 4" key="1">
    <citation type="submission" date="2022-06" db="EMBL/GenBank/DDBJ databases">
        <title>Genomic Encyclopedia of Type Strains, Phase I: the one thousand microbial genomes (KMG-I) project.</title>
        <authorList>
            <person name="Kyrpides N."/>
        </authorList>
    </citation>
    <scope>NUCLEOTIDE SEQUENCE [LARGE SCALE GENOMIC DNA]</scope>
    <source>
        <strain evidence="3 4">DSM 43889</strain>
    </source>
</reference>
<gene>
    <name evidence="3" type="ORF">G443_004454</name>
</gene>
<protein>
    <submittedName>
        <fullName evidence="3">Uncharacterized protein</fullName>
    </submittedName>
</protein>
<feature type="region of interest" description="Disordered" evidence="1">
    <location>
        <begin position="81"/>
        <end position="103"/>
    </location>
</feature>
<sequence>MPHLTNQAHPGDDSPGSTPSPDPLGTTPSPANTARDERRGAGSTPLRRVLLAAGALVLVAGAVIVVRQTGLVDEAPTALPMTASTPATLPPEPTAGHGDRTGDGGETGALAFTDTVAAGWEEGIDGIDRTVTTPVEGHSRDQVAEAVDLALRAVEATRLDPEAIEEHSADPLLDLLGPDARADTEEHIRRLGLDAFVTMISPEHTLADEPPRMDGRVSVTAEEEGVLVVEVSYLAGYLFESHPAVVFQRQTDEFLYYSGEEWLESSWGLWAGGSDGLVYGMDCDLIDEGLLAPATSADQVVAGLGGVDEQAMFDLDSELPGSTC</sequence>
<keyword evidence="2" id="KW-0812">Transmembrane</keyword>
<dbReference type="RefSeq" id="WP_026418504.1">
    <property type="nucleotide sequence ID" value="NZ_AUBJ02000001.1"/>
</dbReference>
<dbReference type="EMBL" id="AUBJ02000001">
    <property type="protein sequence ID" value="MCP2334184.1"/>
    <property type="molecule type" value="Genomic_DNA"/>
</dbReference>
<evidence type="ECO:0000313" key="4">
    <source>
        <dbReference type="Proteomes" id="UP000791080"/>
    </source>
</evidence>
<feature type="region of interest" description="Disordered" evidence="1">
    <location>
        <begin position="1"/>
        <end position="42"/>
    </location>
</feature>
<accession>A0ABT1JPT7</accession>
<evidence type="ECO:0000256" key="1">
    <source>
        <dbReference type="SAM" id="MobiDB-lite"/>
    </source>
</evidence>
<evidence type="ECO:0000256" key="2">
    <source>
        <dbReference type="SAM" id="Phobius"/>
    </source>
</evidence>
<proteinExistence type="predicted"/>
<dbReference type="Proteomes" id="UP000791080">
    <property type="component" value="Unassembled WGS sequence"/>
</dbReference>
<feature type="compositionally biased region" description="Low complexity" evidence="1">
    <location>
        <begin position="13"/>
        <end position="30"/>
    </location>
</feature>
<keyword evidence="2" id="KW-1133">Transmembrane helix</keyword>
<keyword evidence="4" id="KW-1185">Reference proteome</keyword>
<evidence type="ECO:0000313" key="3">
    <source>
        <dbReference type="EMBL" id="MCP2334184.1"/>
    </source>
</evidence>
<keyword evidence="2" id="KW-0472">Membrane</keyword>
<name>A0ABT1JPT7_ACTCY</name>
<comment type="caution">
    <text evidence="3">The sequence shown here is derived from an EMBL/GenBank/DDBJ whole genome shotgun (WGS) entry which is preliminary data.</text>
</comment>